<dbReference type="GO" id="GO:0046872">
    <property type="term" value="F:metal ion binding"/>
    <property type="evidence" value="ECO:0007669"/>
    <property type="project" value="UniProtKB-KW"/>
</dbReference>
<feature type="domain" description="Coenzyme PQQ synthesis protein F-like C-terminal lobe" evidence="10">
    <location>
        <begin position="754"/>
        <end position="848"/>
    </location>
</feature>
<organism evidence="11 12">
    <name type="scientific">Ascosphaera apis ARSEF 7405</name>
    <dbReference type="NCBI Taxonomy" id="392613"/>
    <lineage>
        <taxon>Eukaryota</taxon>
        <taxon>Fungi</taxon>
        <taxon>Dikarya</taxon>
        <taxon>Ascomycota</taxon>
        <taxon>Pezizomycotina</taxon>
        <taxon>Eurotiomycetes</taxon>
        <taxon>Eurotiomycetidae</taxon>
        <taxon>Onygenales</taxon>
        <taxon>Ascosphaeraceae</taxon>
        <taxon>Ascosphaera</taxon>
    </lineage>
</organism>
<evidence type="ECO:0000256" key="4">
    <source>
        <dbReference type="ARBA" id="ARBA00022801"/>
    </source>
</evidence>
<evidence type="ECO:0000256" key="3">
    <source>
        <dbReference type="ARBA" id="ARBA00022723"/>
    </source>
</evidence>
<dbReference type="GO" id="GO:0051603">
    <property type="term" value="P:proteolysis involved in protein catabolic process"/>
    <property type="evidence" value="ECO:0007669"/>
    <property type="project" value="TreeGrafter"/>
</dbReference>
<keyword evidence="2" id="KW-0645">Protease</keyword>
<keyword evidence="5" id="KW-0862">Zinc</keyword>
<gene>
    <name evidence="11" type="ORF">AAP_00219</name>
</gene>
<keyword evidence="4" id="KW-0378">Hydrolase</keyword>
<dbReference type="Pfam" id="PF00675">
    <property type="entry name" value="Peptidase_M16"/>
    <property type="match status" value="1"/>
</dbReference>
<dbReference type="Pfam" id="PF22456">
    <property type="entry name" value="PqqF-like_C_4"/>
    <property type="match status" value="1"/>
</dbReference>
<evidence type="ECO:0000256" key="2">
    <source>
        <dbReference type="ARBA" id="ARBA00022670"/>
    </source>
</evidence>
<evidence type="ECO:0000313" key="12">
    <source>
        <dbReference type="Proteomes" id="UP000242877"/>
    </source>
</evidence>
<dbReference type="Gene3D" id="3.30.830.10">
    <property type="entry name" value="Metalloenzyme, LuxS/M16 peptidase-like"/>
    <property type="match status" value="4"/>
</dbReference>
<evidence type="ECO:0000259" key="8">
    <source>
        <dbReference type="Pfam" id="PF05193"/>
    </source>
</evidence>
<evidence type="ECO:0000256" key="6">
    <source>
        <dbReference type="ARBA" id="ARBA00023049"/>
    </source>
</evidence>
<dbReference type="Pfam" id="PF16187">
    <property type="entry name" value="Peptidase_M16_M"/>
    <property type="match status" value="1"/>
</dbReference>
<dbReference type="OrthoDB" id="952271at2759"/>
<feature type="domain" description="Peptidase M16 C-terminal" evidence="8">
    <location>
        <begin position="179"/>
        <end position="352"/>
    </location>
</feature>
<accession>A0A168DP58</accession>
<dbReference type="InterPro" id="IPR054734">
    <property type="entry name" value="PqqF-like_C_4"/>
</dbReference>
<dbReference type="SUPFAM" id="SSF63411">
    <property type="entry name" value="LuxS/MPP-like metallohydrolase"/>
    <property type="match status" value="4"/>
</dbReference>
<dbReference type="PANTHER" id="PTHR43690:SF18">
    <property type="entry name" value="INSULIN-DEGRADING ENZYME-RELATED"/>
    <property type="match status" value="1"/>
</dbReference>
<dbReference type="InterPro" id="IPR007863">
    <property type="entry name" value="Peptidase_M16_C"/>
</dbReference>
<dbReference type="GO" id="GO:0043171">
    <property type="term" value="P:peptide catabolic process"/>
    <property type="evidence" value="ECO:0007669"/>
    <property type="project" value="TreeGrafter"/>
</dbReference>
<evidence type="ECO:0000256" key="5">
    <source>
        <dbReference type="ARBA" id="ARBA00022833"/>
    </source>
</evidence>
<evidence type="ECO:0000259" key="7">
    <source>
        <dbReference type="Pfam" id="PF00675"/>
    </source>
</evidence>
<keyword evidence="3" id="KW-0479">Metal-binding</keyword>
<dbReference type="GO" id="GO:0004222">
    <property type="term" value="F:metalloendopeptidase activity"/>
    <property type="evidence" value="ECO:0007669"/>
    <property type="project" value="TreeGrafter"/>
</dbReference>
<dbReference type="GO" id="GO:0005829">
    <property type="term" value="C:cytosol"/>
    <property type="evidence" value="ECO:0007669"/>
    <property type="project" value="TreeGrafter"/>
</dbReference>
<dbReference type="FunFam" id="3.30.830.10:FF:000005">
    <property type="entry name" value="nardilysin isoform X1"/>
    <property type="match status" value="1"/>
</dbReference>
<evidence type="ECO:0000256" key="1">
    <source>
        <dbReference type="ARBA" id="ARBA00007261"/>
    </source>
</evidence>
<dbReference type="InterPro" id="IPR032632">
    <property type="entry name" value="Peptidase_M16_M"/>
</dbReference>
<comment type="caution">
    <text evidence="11">The sequence shown here is derived from an EMBL/GenBank/DDBJ whole genome shotgun (WGS) entry which is preliminary data.</text>
</comment>
<feature type="domain" description="Peptidase M16 middle/third" evidence="9">
    <location>
        <begin position="364"/>
        <end position="647"/>
    </location>
</feature>
<protein>
    <submittedName>
        <fullName evidence="11">A-factor-processing enzyme</fullName>
    </submittedName>
</protein>
<dbReference type="Pfam" id="PF05193">
    <property type="entry name" value="Peptidase_M16_C"/>
    <property type="match status" value="1"/>
</dbReference>
<dbReference type="Proteomes" id="UP000242877">
    <property type="component" value="Unassembled WGS sequence"/>
</dbReference>
<feature type="domain" description="Peptidase M16 N-terminal" evidence="7">
    <location>
        <begin position="50"/>
        <end position="140"/>
    </location>
</feature>
<comment type="similarity">
    <text evidence="1">Belongs to the peptidase M16 family.</text>
</comment>
<name>A0A168DP58_9EURO</name>
<dbReference type="PANTHER" id="PTHR43690">
    <property type="entry name" value="NARDILYSIN"/>
    <property type="match status" value="1"/>
</dbReference>
<sequence length="936" mass="106273">MASKVEVICDDPETTYADDRKYRIIRLSNGLEVLLAQDPSTDKAGAAVDYPGEGEWAQFLAASGGYANAFTGKCQTVYFFEVPASGVNVDTSTSQTLFESALDRFAQCFIHPLFSNEALERAVVAIESQHALMSQSDIVRLQQVMKSVTCKQHPYHQLSTGNMKTLQHEAKNKGINLQDEMSKFYNTFYSSRNMKLVVLGREPLDILESYVINSFADVRDHETPEQPWMNINPFPPECLRKQIFARPLEETSFLRLSFPFPNEGLLYESKPRKYIEKAITHRGPGSILASLQASGWANDIVVVPANSLREPASFDIVVDLTEGGVPHYVEIIKAIFRYVAFLQEGRPNEAFMDQITSLTNLALQFKQKSATAFFLTKTAENMHGPYPPHRVLVGEEKIWKNDSEAIARGLCALNLQNVNIMLVSKQLSDLNVTEPWYGTQYRIEDISTSMLEDIERSVSDSMTTTFQLPRDNKFIPSNFIIQTGKNGVQSEPRKVIDDEDVRVWFKEGSIYNLPEAHINAVFRKIFIQSSPVAYASALVYCEMIRDRLSSTIGEAQEAGLHLVIDVCEYGLSVSISGYSHKILVLLKDVAQAMENSDFQKDELDKAKENVIKSSNSRLAYPPILQNRRIMSSLLRRYSWTEQQIIEETRHIEMSHIIKFMDEYLCQSFIEMLVNGNLREGDAIKASQILKGKFGVASPEDKHELQQDIILEEGCDSFYRHCNPINKENCIEYYMQICSRTDRNLPAKLLLFEYLTRQPAEECLKIQEQLGYCVLTGIRRFDDMMGYRLSIQSTKECAHLNERIEKFLLSFGEWLRSTSDRDFENFKNALISSLLETPINLQAETFKFWEEILHGSPEFSSDSTDAVAVKALDKQAIISFYEELISPNSPKRMKLSLYNIAGDDMMVDDPAPGEIVDLSSFKQERLLSHPTSLNKSG</sequence>
<dbReference type="GO" id="GO:0005739">
    <property type="term" value="C:mitochondrion"/>
    <property type="evidence" value="ECO:0007669"/>
    <property type="project" value="TreeGrafter"/>
</dbReference>
<dbReference type="InterPro" id="IPR011765">
    <property type="entry name" value="Pept_M16_N"/>
</dbReference>
<keyword evidence="6" id="KW-0482">Metalloprotease</keyword>
<dbReference type="AlphaFoldDB" id="A0A168DP58"/>
<evidence type="ECO:0000259" key="9">
    <source>
        <dbReference type="Pfam" id="PF16187"/>
    </source>
</evidence>
<evidence type="ECO:0000259" key="10">
    <source>
        <dbReference type="Pfam" id="PF22456"/>
    </source>
</evidence>
<keyword evidence="12" id="KW-1185">Reference proteome</keyword>
<reference evidence="11 12" key="1">
    <citation type="journal article" date="2016" name="Genome Biol. Evol.">
        <title>Divergent and convergent evolution of fungal pathogenicity.</title>
        <authorList>
            <person name="Shang Y."/>
            <person name="Xiao G."/>
            <person name="Zheng P."/>
            <person name="Cen K."/>
            <person name="Zhan S."/>
            <person name="Wang C."/>
        </authorList>
    </citation>
    <scope>NUCLEOTIDE SEQUENCE [LARGE SCALE GENOMIC DNA]</scope>
    <source>
        <strain evidence="11 12">ARSEF 7405</strain>
    </source>
</reference>
<dbReference type="InterPro" id="IPR011249">
    <property type="entry name" value="Metalloenz_LuxS/M16"/>
</dbReference>
<proteinExistence type="inferred from homology"/>
<dbReference type="VEuPathDB" id="FungiDB:AAP_00219"/>
<dbReference type="EMBL" id="AZGZ01000001">
    <property type="protein sequence ID" value="KZZ97958.1"/>
    <property type="molecule type" value="Genomic_DNA"/>
</dbReference>
<evidence type="ECO:0000313" key="11">
    <source>
        <dbReference type="EMBL" id="KZZ97958.1"/>
    </source>
</evidence>
<dbReference type="InterPro" id="IPR050626">
    <property type="entry name" value="Peptidase_M16"/>
</dbReference>